<feature type="compositionally biased region" description="Low complexity" evidence="1">
    <location>
        <begin position="21"/>
        <end position="34"/>
    </location>
</feature>
<evidence type="ECO:0000313" key="2">
    <source>
        <dbReference type="EMBL" id="CAG8818531.1"/>
    </source>
</evidence>
<evidence type="ECO:0000256" key="1">
    <source>
        <dbReference type="SAM" id="MobiDB-lite"/>
    </source>
</evidence>
<protein>
    <submittedName>
        <fullName evidence="2">24838_t:CDS:1</fullName>
    </submittedName>
</protein>
<dbReference type="EMBL" id="CAJVQB010032597">
    <property type="protein sequence ID" value="CAG8818531.1"/>
    <property type="molecule type" value="Genomic_DNA"/>
</dbReference>
<reference evidence="2 3" key="1">
    <citation type="submission" date="2021-06" db="EMBL/GenBank/DDBJ databases">
        <authorList>
            <person name="Kallberg Y."/>
            <person name="Tangrot J."/>
            <person name="Rosling A."/>
        </authorList>
    </citation>
    <scope>NUCLEOTIDE SEQUENCE [LARGE SCALE GENOMIC DNA]</scope>
    <source>
        <strain evidence="2 3">120-4 pot B 10/14</strain>
    </source>
</reference>
<sequence length="68" mass="7819">MKSTKENSPVKVRESQMKVRQQNSSNENSQQKSFNGSFSITIFQGKFTDERSAKHLMTQHLTNTNIMP</sequence>
<comment type="caution">
    <text evidence="2">The sequence shown here is derived from an EMBL/GenBank/DDBJ whole genome shotgun (WGS) entry which is preliminary data.</text>
</comment>
<gene>
    <name evidence="2" type="ORF">GMARGA_LOCUS27078</name>
</gene>
<proteinExistence type="predicted"/>
<feature type="non-terminal residue" evidence="2">
    <location>
        <position position="68"/>
    </location>
</feature>
<accession>A0ABN7W644</accession>
<organism evidence="2 3">
    <name type="scientific">Gigaspora margarita</name>
    <dbReference type="NCBI Taxonomy" id="4874"/>
    <lineage>
        <taxon>Eukaryota</taxon>
        <taxon>Fungi</taxon>
        <taxon>Fungi incertae sedis</taxon>
        <taxon>Mucoromycota</taxon>
        <taxon>Glomeromycotina</taxon>
        <taxon>Glomeromycetes</taxon>
        <taxon>Diversisporales</taxon>
        <taxon>Gigasporaceae</taxon>
        <taxon>Gigaspora</taxon>
    </lineage>
</organism>
<evidence type="ECO:0000313" key="3">
    <source>
        <dbReference type="Proteomes" id="UP000789901"/>
    </source>
</evidence>
<dbReference type="Proteomes" id="UP000789901">
    <property type="component" value="Unassembled WGS sequence"/>
</dbReference>
<name>A0ABN7W644_GIGMA</name>
<keyword evidence="3" id="KW-1185">Reference proteome</keyword>
<feature type="region of interest" description="Disordered" evidence="1">
    <location>
        <begin position="1"/>
        <end position="34"/>
    </location>
</feature>